<dbReference type="InterPro" id="IPR001387">
    <property type="entry name" value="Cro/C1-type_HTH"/>
</dbReference>
<evidence type="ECO:0000259" key="6">
    <source>
        <dbReference type="PROSITE" id="PS50943"/>
    </source>
</evidence>
<evidence type="ECO:0000313" key="8">
    <source>
        <dbReference type="Proteomes" id="UP000000844"/>
    </source>
</evidence>
<dbReference type="PROSITE" id="PS00356">
    <property type="entry name" value="HTH_LACI_1"/>
    <property type="match status" value="1"/>
</dbReference>
<protein>
    <submittedName>
        <fullName evidence="7">Transcriptional regulator, LacI family</fullName>
    </submittedName>
</protein>
<dbReference type="Proteomes" id="UP000000844">
    <property type="component" value="Chromosome"/>
</dbReference>
<dbReference type="PANTHER" id="PTHR30146:SF148">
    <property type="entry name" value="HTH-TYPE TRANSCRIPTIONAL REPRESSOR PURR-RELATED"/>
    <property type="match status" value="1"/>
</dbReference>
<dbReference type="Pfam" id="PF13377">
    <property type="entry name" value="Peripla_BP_3"/>
    <property type="match status" value="1"/>
</dbReference>
<dbReference type="CDD" id="cd06267">
    <property type="entry name" value="PBP1_LacI_sugar_binding-like"/>
    <property type="match status" value="1"/>
</dbReference>
<dbReference type="Gene3D" id="1.10.260.40">
    <property type="entry name" value="lambda repressor-like DNA-binding domains"/>
    <property type="match status" value="1"/>
</dbReference>
<keyword evidence="1" id="KW-0678">Repressor</keyword>
<dbReference type="PRINTS" id="PR00036">
    <property type="entry name" value="HTHLACI"/>
</dbReference>
<dbReference type="SUPFAM" id="SSF47413">
    <property type="entry name" value="lambda repressor-like DNA-binding domains"/>
    <property type="match status" value="1"/>
</dbReference>
<dbReference type="HOGENOM" id="CLU_037628_6_1_11"/>
<dbReference type="SUPFAM" id="SSF53822">
    <property type="entry name" value="Periplasmic binding protein-like I"/>
    <property type="match status" value="1"/>
</dbReference>
<dbReference type="InterPro" id="IPR046335">
    <property type="entry name" value="LacI/GalR-like_sensor"/>
</dbReference>
<organism evidence="7 8">
    <name type="scientific">Stackebrandtia nassauensis (strain DSM 44728 / CIP 108903 / NRRL B-16338 / NBRC 102104 / LLR-40K-21)</name>
    <dbReference type="NCBI Taxonomy" id="446470"/>
    <lineage>
        <taxon>Bacteria</taxon>
        <taxon>Bacillati</taxon>
        <taxon>Actinomycetota</taxon>
        <taxon>Actinomycetes</taxon>
        <taxon>Glycomycetales</taxon>
        <taxon>Glycomycetaceae</taxon>
        <taxon>Stackebrandtia</taxon>
    </lineage>
</organism>
<dbReference type="PROSITE" id="PS50943">
    <property type="entry name" value="HTH_CROC1"/>
    <property type="match status" value="1"/>
</dbReference>
<dbReference type="eggNOG" id="COG1609">
    <property type="taxonomic scope" value="Bacteria"/>
</dbReference>
<evidence type="ECO:0000256" key="2">
    <source>
        <dbReference type="ARBA" id="ARBA00023015"/>
    </source>
</evidence>
<evidence type="ECO:0000259" key="5">
    <source>
        <dbReference type="PROSITE" id="PS50932"/>
    </source>
</evidence>
<dbReference type="GO" id="GO:0000976">
    <property type="term" value="F:transcription cis-regulatory region binding"/>
    <property type="evidence" value="ECO:0007669"/>
    <property type="project" value="TreeGrafter"/>
</dbReference>
<dbReference type="Gene3D" id="3.40.50.2300">
    <property type="match status" value="2"/>
</dbReference>
<dbReference type="PANTHER" id="PTHR30146">
    <property type="entry name" value="LACI-RELATED TRANSCRIPTIONAL REPRESSOR"/>
    <property type="match status" value="1"/>
</dbReference>
<evidence type="ECO:0000313" key="7">
    <source>
        <dbReference type="EMBL" id="ADD43280.1"/>
    </source>
</evidence>
<dbReference type="InterPro" id="IPR000843">
    <property type="entry name" value="HTH_LacI"/>
</dbReference>
<dbReference type="PROSITE" id="PS50932">
    <property type="entry name" value="HTH_LACI_2"/>
    <property type="match status" value="1"/>
</dbReference>
<gene>
    <name evidence="7" type="ordered locus">Snas_3620</name>
</gene>
<dbReference type="STRING" id="446470.Snas_3620"/>
<dbReference type="CDD" id="cd01392">
    <property type="entry name" value="HTH_LacI"/>
    <property type="match status" value="1"/>
</dbReference>
<feature type="domain" description="HTH lacI-type" evidence="5">
    <location>
        <begin position="2"/>
        <end position="56"/>
    </location>
</feature>
<reference evidence="7 8" key="1">
    <citation type="journal article" date="2009" name="Stand. Genomic Sci.">
        <title>Complete genome sequence of Stackebrandtia nassauensis type strain (LLR-40K-21).</title>
        <authorList>
            <person name="Munk C."/>
            <person name="Lapidus A."/>
            <person name="Copeland A."/>
            <person name="Jando M."/>
            <person name="Mayilraj S."/>
            <person name="Glavina Del Rio T."/>
            <person name="Nolan M."/>
            <person name="Chen F."/>
            <person name="Lucas S."/>
            <person name="Tice H."/>
            <person name="Cheng J.F."/>
            <person name="Han C."/>
            <person name="Detter J.C."/>
            <person name="Bruce D."/>
            <person name="Goodwin L."/>
            <person name="Chain P."/>
            <person name="Pitluck S."/>
            <person name="Goker M."/>
            <person name="Ovchinikova G."/>
            <person name="Pati A."/>
            <person name="Ivanova N."/>
            <person name="Mavromatis K."/>
            <person name="Chen A."/>
            <person name="Palaniappan K."/>
            <person name="Land M."/>
            <person name="Hauser L."/>
            <person name="Chang Y.J."/>
            <person name="Jeffries C.D."/>
            <person name="Bristow J."/>
            <person name="Eisen J.A."/>
            <person name="Markowitz V."/>
            <person name="Hugenholtz P."/>
            <person name="Kyrpides N.C."/>
            <person name="Klenk H.P."/>
        </authorList>
    </citation>
    <scope>NUCLEOTIDE SEQUENCE [LARGE SCALE GENOMIC DNA]</scope>
    <source>
        <strain evidence="8">DSM 44728 / CIP 108903 / NRRL B-16338 / NBRC 102104 / LLR-40K-21</strain>
    </source>
</reference>
<dbReference type="RefSeq" id="WP_013018851.1">
    <property type="nucleotide sequence ID" value="NC_013947.1"/>
</dbReference>
<proteinExistence type="predicted"/>
<keyword evidence="3" id="KW-0238">DNA-binding</keyword>
<dbReference type="KEGG" id="sna:Snas_3620"/>
<dbReference type="OrthoDB" id="37081at2"/>
<evidence type="ECO:0000256" key="3">
    <source>
        <dbReference type="ARBA" id="ARBA00023125"/>
    </source>
</evidence>
<keyword evidence="8" id="KW-1185">Reference proteome</keyword>
<dbReference type="InterPro" id="IPR010982">
    <property type="entry name" value="Lambda_DNA-bd_dom_sf"/>
</dbReference>
<keyword evidence="4" id="KW-0804">Transcription</keyword>
<dbReference type="Pfam" id="PF00356">
    <property type="entry name" value="LacI"/>
    <property type="match status" value="1"/>
</dbReference>
<evidence type="ECO:0000256" key="1">
    <source>
        <dbReference type="ARBA" id="ARBA00022491"/>
    </source>
</evidence>
<evidence type="ECO:0000256" key="4">
    <source>
        <dbReference type="ARBA" id="ARBA00023163"/>
    </source>
</evidence>
<dbReference type="SMART" id="SM00354">
    <property type="entry name" value="HTH_LACI"/>
    <property type="match status" value="1"/>
</dbReference>
<dbReference type="AlphaFoldDB" id="D3PWQ8"/>
<feature type="domain" description="HTH cro/C1-type" evidence="6">
    <location>
        <begin position="4"/>
        <end position="46"/>
    </location>
</feature>
<keyword evidence="2" id="KW-0805">Transcription regulation</keyword>
<name>D3PWQ8_STANL</name>
<dbReference type="InterPro" id="IPR028082">
    <property type="entry name" value="Peripla_BP_I"/>
</dbReference>
<dbReference type="GO" id="GO:0003700">
    <property type="term" value="F:DNA-binding transcription factor activity"/>
    <property type="evidence" value="ECO:0007669"/>
    <property type="project" value="TreeGrafter"/>
</dbReference>
<accession>D3PWQ8</accession>
<dbReference type="EMBL" id="CP001778">
    <property type="protein sequence ID" value="ADD43280.1"/>
    <property type="molecule type" value="Genomic_DNA"/>
</dbReference>
<sequence length="342" mass="37166">MANMKDVAKLAGVSVSTVSHIINGTRFVKEDTKNRVMDAIRQTGYIHNTIARSLVTSSTQTIGLAISAISNFYFADIIAAIERSARASGHTLLLADTHDDLDEELRVVQALHQRRVDGVLLATAGDADSESLQYLQDLGVPTVLVDRCASTKFDQVGTENIEATAELTGHLTEHGHQRIGLIAGRELLRTTVERERGWRLGLQRANLKPDRRLVASGQSSADFAEAAVERLLSEPDPPTALVVANNHMTIGVMSALTRLGVSVPDDLALAVFDDFEWANYFHPRLTAMAQPIGDIGACAIETLLSRIADPKRPTTTVQLPATFKRRESCGCQAPTRPAKEQP</sequence>